<organism evidence="4 5">
    <name type="scientific">Chitinophaga lutea</name>
    <dbReference type="NCBI Taxonomy" id="2488634"/>
    <lineage>
        <taxon>Bacteria</taxon>
        <taxon>Pseudomonadati</taxon>
        <taxon>Bacteroidota</taxon>
        <taxon>Chitinophagia</taxon>
        <taxon>Chitinophagales</taxon>
        <taxon>Chitinophagaceae</taxon>
        <taxon>Chitinophaga</taxon>
    </lineage>
</organism>
<comment type="caution">
    <text evidence="4">The sequence shown here is derived from an EMBL/GenBank/DDBJ whole genome shotgun (WGS) entry which is preliminary data.</text>
</comment>
<keyword evidence="1" id="KW-1133">Transmembrane helix</keyword>
<reference evidence="4 5" key="1">
    <citation type="submission" date="2018-11" db="EMBL/GenBank/DDBJ databases">
        <title>Chitinophaga lutea sp.nov., isolate from arsenic contaminated soil.</title>
        <authorList>
            <person name="Zong Y."/>
        </authorList>
    </citation>
    <scope>NUCLEOTIDE SEQUENCE [LARGE SCALE GENOMIC DNA]</scope>
    <source>
        <strain evidence="4 5">ZY74</strain>
    </source>
</reference>
<feature type="transmembrane region" description="Helical" evidence="1">
    <location>
        <begin position="90"/>
        <end position="108"/>
    </location>
</feature>
<dbReference type="EMBL" id="RPDH01000001">
    <property type="protein sequence ID" value="RPE12026.1"/>
    <property type="molecule type" value="Genomic_DNA"/>
</dbReference>
<dbReference type="GO" id="GO:0016989">
    <property type="term" value="F:sigma factor antagonist activity"/>
    <property type="evidence" value="ECO:0007669"/>
    <property type="project" value="TreeGrafter"/>
</dbReference>
<dbReference type="Pfam" id="PF04773">
    <property type="entry name" value="FecR"/>
    <property type="match status" value="1"/>
</dbReference>
<dbReference type="Proteomes" id="UP000278351">
    <property type="component" value="Unassembled WGS sequence"/>
</dbReference>
<dbReference type="InterPro" id="IPR032508">
    <property type="entry name" value="FecR_C"/>
</dbReference>
<evidence type="ECO:0000256" key="1">
    <source>
        <dbReference type="SAM" id="Phobius"/>
    </source>
</evidence>
<dbReference type="InterPro" id="IPR006860">
    <property type="entry name" value="FecR"/>
</dbReference>
<dbReference type="OrthoDB" id="1523735at2"/>
<evidence type="ECO:0000313" key="5">
    <source>
        <dbReference type="Proteomes" id="UP000278351"/>
    </source>
</evidence>
<dbReference type="PANTHER" id="PTHR30273:SF2">
    <property type="entry name" value="PROTEIN FECR"/>
    <property type="match status" value="1"/>
</dbReference>
<dbReference type="PIRSF" id="PIRSF018266">
    <property type="entry name" value="FecR"/>
    <property type="match status" value="1"/>
</dbReference>
<evidence type="ECO:0000313" key="4">
    <source>
        <dbReference type="EMBL" id="RPE12026.1"/>
    </source>
</evidence>
<keyword evidence="5" id="KW-1185">Reference proteome</keyword>
<dbReference type="RefSeq" id="WP_123844441.1">
    <property type="nucleotide sequence ID" value="NZ_RPDH01000001.1"/>
</dbReference>
<dbReference type="Gene3D" id="2.60.120.1440">
    <property type="match status" value="1"/>
</dbReference>
<sequence>MPIDRYWVLTARKTAGEATPEELAELAALAALRDEEARTGEMLEKVWDGHTPQPVDAAEEARLLALLGNRLPEFSERAPGRRKMLRPGSVAFIAAVCVGIFAVVFYTLQHRSVSKHEVLADRGSRTKVKLPDGTRVWLNAGSKLTYDDTYSHGERSVQLDGEAFFEVVGQAGTPFEVTAKNVKVQVLGTTFNLKAYKEDDIVETALVTGSVMLHYKSTGSNESTLLKPMEKLVLKADASTGAYTPQRAPIIVPEKETIKEIAWKDNWLSFDNEPFSDLAVRLGRWYNIRVVFTDDSLRHLTFTGNIQGEGIKDVMDVLSRSSREFVYSYNHVSRVLTISKP</sequence>
<dbReference type="PANTHER" id="PTHR30273">
    <property type="entry name" value="PERIPLASMIC SIGNAL SENSOR AND SIGMA FACTOR ACTIVATOR FECR-RELATED"/>
    <property type="match status" value="1"/>
</dbReference>
<dbReference type="Pfam" id="PF16344">
    <property type="entry name" value="FecR_C"/>
    <property type="match status" value="1"/>
</dbReference>
<feature type="domain" description="Protein FecR C-terminal" evidence="3">
    <location>
        <begin position="268"/>
        <end position="322"/>
    </location>
</feature>
<keyword evidence="1" id="KW-0812">Transmembrane</keyword>
<dbReference type="InterPro" id="IPR012373">
    <property type="entry name" value="Ferrdict_sens_TM"/>
</dbReference>
<name>A0A3N4PVN7_9BACT</name>
<keyword evidence="1" id="KW-0472">Membrane</keyword>
<protein>
    <submittedName>
        <fullName evidence="4">DUF4974 domain-containing protein</fullName>
    </submittedName>
</protein>
<dbReference type="Gene3D" id="3.55.50.30">
    <property type="match status" value="1"/>
</dbReference>
<evidence type="ECO:0000259" key="3">
    <source>
        <dbReference type="Pfam" id="PF16344"/>
    </source>
</evidence>
<accession>A0A3N4PVN7</accession>
<feature type="domain" description="FecR protein" evidence="2">
    <location>
        <begin position="120"/>
        <end position="211"/>
    </location>
</feature>
<evidence type="ECO:0000259" key="2">
    <source>
        <dbReference type="Pfam" id="PF04773"/>
    </source>
</evidence>
<gene>
    <name evidence="4" type="ORF">EGT74_00270</name>
</gene>
<proteinExistence type="predicted"/>
<dbReference type="AlphaFoldDB" id="A0A3N4PVN7"/>